<organism evidence="1 2">
    <name type="scientific">Laccaria amethystina LaAM-08-1</name>
    <dbReference type="NCBI Taxonomy" id="1095629"/>
    <lineage>
        <taxon>Eukaryota</taxon>
        <taxon>Fungi</taxon>
        <taxon>Dikarya</taxon>
        <taxon>Basidiomycota</taxon>
        <taxon>Agaricomycotina</taxon>
        <taxon>Agaricomycetes</taxon>
        <taxon>Agaricomycetidae</taxon>
        <taxon>Agaricales</taxon>
        <taxon>Agaricineae</taxon>
        <taxon>Hydnangiaceae</taxon>
        <taxon>Laccaria</taxon>
    </lineage>
</organism>
<dbReference type="OrthoDB" id="3117738at2759"/>
<name>A0A0C9X8S8_9AGAR</name>
<protein>
    <submittedName>
        <fullName evidence="1">Uncharacterized protein</fullName>
    </submittedName>
</protein>
<feature type="non-terminal residue" evidence="1">
    <location>
        <position position="1"/>
    </location>
</feature>
<dbReference type="EMBL" id="KN838814">
    <property type="protein sequence ID" value="KIJ93996.1"/>
    <property type="molecule type" value="Genomic_DNA"/>
</dbReference>
<dbReference type="AlphaFoldDB" id="A0A0C9X8S8"/>
<evidence type="ECO:0000313" key="2">
    <source>
        <dbReference type="Proteomes" id="UP000054477"/>
    </source>
</evidence>
<sequence>LKWLARRVNVTTSSKVRCQSTRYTLTLSRALVPGNIGGNVMWMQHARYRGFHALGGGSRFFVTESAAVNDRRYPRRNFQFPNLLDISAAFIRDFLPGSKLSCTSASCLQISYE</sequence>
<dbReference type="Proteomes" id="UP000054477">
    <property type="component" value="Unassembled WGS sequence"/>
</dbReference>
<feature type="non-terminal residue" evidence="1">
    <location>
        <position position="113"/>
    </location>
</feature>
<evidence type="ECO:0000313" key="1">
    <source>
        <dbReference type="EMBL" id="KIJ93996.1"/>
    </source>
</evidence>
<dbReference type="HOGENOM" id="CLU_2139385_0_0_1"/>
<accession>A0A0C9X8S8</accession>
<reference evidence="1 2" key="1">
    <citation type="submission" date="2014-04" db="EMBL/GenBank/DDBJ databases">
        <authorList>
            <consortium name="DOE Joint Genome Institute"/>
            <person name="Kuo A."/>
            <person name="Kohler A."/>
            <person name="Nagy L.G."/>
            <person name="Floudas D."/>
            <person name="Copeland A."/>
            <person name="Barry K.W."/>
            <person name="Cichocki N."/>
            <person name="Veneault-Fourrey C."/>
            <person name="LaButti K."/>
            <person name="Lindquist E.A."/>
            <person name="Lipzen A."/>
            <person name="Lundell T."/>
            <person name="Morin E."/>
            <person name="Murat C."/>
            <person name="Sun H."/>
            <person name="Tunlid A."/>
            <person name="Henrissat B."/>
            <person name="Grigoriev I.V."/>
            <person name="Hibbett D.S."/>
            <person name="Martin F."/>
            <person name="Nordberg H.P."/>
            <person name="Cantor M.N."/>
            <person name="Hua S.X."/>
        </authorList>
    </citation>
    <scope>NUCLEOTIDE SEQUENCE [LARGE SCALE GENOMIC DNA]</scope>
    <source>
        <strain evidence="1 2">LaAM-08-1</strain>
    </source>
</reference>
<reference evidence="2" key="2">
    <citation type="submission" date="2015-01" db="EMBL/GenBank/DDBJ databases">
        <title>Evolutionary Origins and Diversification of the Mycorrhizal Mutualists.</title>
        <authorList>
            <consortium name="DOE Joint Genome Institute"/>
            <consortium name="Mycorrhizal Genomics Consortium"/>
            <person name="Kohler A."/>
            <person name="Kuo A."/>
            <person name="Nagy L.G."/>
            <person name="Floudas D."/>
            <person name="Copeland A."/>
            <person name="Barry K.W."/>
            <person name="Cichocki N."/>
            <person name="Veneault-Fourrey C."/>
            <person name="LaButti K."/>
            <person name="Lindquist E.A."/>
            <person name="Lipzen A."/>
            <person name="Lundell T."/>
            <person name="Morin E."/>
            <person name="Murat C."/>
            <person name="Riley R."/>
            <person name="Ohm R."/>
            <person name="Sun H."/>
            <person name="Tunlid A."/>
            <person name="Henrissat B."/>
            <person name="Grigoriev I.V."/>
            <person name="Hibbett D.S."/>
            <person name="Martin F."/>
        </authorList>
    </citation>
    <scope>NUCLEOTIDE SEQUENCE [LARGE SCALE GENOMIC DNA]</scope>
    <source>
        <strain evidence="2">LaAM-08-1</strain>
    </source>
</reference>
<proteinExistence type="predicted"/>
<keyword evidence="2" id="KW-1185">Reference proteome</keyword>
<gene>
    <name evidence="1" type="ORF">K443DRAFT_372877</name>
</gene>